<keyword evidence="8" id="KW-0496">Mitochondrion</keyword>
<dbReference type="CDD" id="cd03411">
    <property type="entry name" value="Ferrochelatase_N"/>
    <property type="match status" value="1"/>
</dbReference>
<dbReference type="EMBL" id="CP119934">
    <property type="protein sequence ID" value="WFD02362.1"/>
    <property type="molecule type" value="Genomic_DNA"/>
</dbReference>
<dbReference type="Gene3D" id="3.40.50.1400">
    <property type="match status" value="2"/>
</dbReference>
<dbReference type="AlphaFoldDB" id="A0AAF0DZE2"/>
<dbReference type="Proteomes" id="UP001214603">
    <property type="component" value="Chromosome 1"/>
</dbReference>
<evidence type="ECO:0000256" key="10">
    <source>
        <dbReference type="ARBA" id="ARBA00023136"/>
    </source>
</evidence>
<keyword evidence="18" id="KW-1185">Reference proteome</keyword>
<dbReference type="InterPro" id="IPR033659">
    <property type="entry name" value="Ferrochelatase_N"/>
</dbReference>
<evidence type="ECO:0000256" key="8">
    <source>
        <dbReference type="ARBA" id="ARBA00023128"/>
    </source>
</evidence>
<evidence type="ECO:0000256" key="2">
    <source>
        <dbReference type="ARBA" id="ARBA00004943"/>
    </source>
</evidence>
<sequence length="390" mass="43485">MAWRTAVTRLSVRQFSSQAGTKPPTAIVMMNMGGPRDLAEVNPFLTRLFLDRDLMRLPFQSRLAPLIAHRRTPKIQKQYGDIGGGSPILPWTRLQGEKMAEMLDELSPRTAPHKAYVAFRYAQPLTEDCLDDLARDGVTRAVAFTQYPQYSCSTTGSSLNQLYREIQARKAKQAPEGNIQWSVIDRWPTHPGLLQAFANRVREGLQRFPAEIRGKVPIMFSAHSLPMQVVSGRGDPYPAEVAATVAGVMQNLGWQNPYRLTWQSQVGPSAWLGPQTTDTLEGWAKQGHKNALVVPIAFTQDHIETLYELDVELKEDAEKNGMHLERAPSLNDEPVFLRALADIVTEHLASEDGATSNVPWAQGKASHQMALRCPGCINADCAHQKAYFMQ</sequence>
<proteinExistence type="inferred from homology"/>
<keyword evidence="7" id="KW-0408">Iron</keyword>
<evidence type="ECO:0000256" key="11">
    <source>
        <dbReference type="ARBA" id="ARBA00023239"/>
    </source>
</evidence>
<dbReference type="InterPro" id="IPR001015">
    <property type="entry name" value="Ferrochelatase"/>
</dbReference>
<evidence type="ECO:0000256" key="15">
    <source>
        <dbReference type="ARBA" id="ARBA00034332"/>
    </source>
</evidence>
<comment type="pathway">
    <text evidence="2">Porphyrin-containing compound metabolism; protoheme biosynthesis; protoheme from protoporphyrin-IX: step 1/1.</text>
</comment>
<evidence type="ECO:0000256" key="13">
    <source>
        <dbReference type="ARBA" id="ARBA00029619"/>
    </source>
</evidence>
<dbReference type="PANTHER" id="PTHR11108">
    <property type="entry name" value="FERROCHELATASE"/>
    <property type="match status" value="1"/>
</dbReference>
<organism evidence="17 18">
    <name type="scientific">Malassezia obtusa</name>
    <dbReference type="NCBI Taxonomy" id="76774"/>
    <lineage>
        <taxon>Eukaryota</taxon>
        <taxon>Fungi</taxon>
        <taxon>Dikarya</taxon>
        <taxon>Basidiomycota</taxon>
        <taxon>Ustilaginomycotina</taxon>
        <taxon>Malasseziomycetes</taxon>
        <taxon>Malasseziales</taxon>
        <taxon>Malasseziaceae</taxon>
        <taxon>Malassezia</taxon>
    </lineage>
</organism>
<evidence type="ECO:0000256" key="16">
    <source>
        <dbReference type="RuleBase" id="RU004185"/>
    </source>
</evidence>
<dbReference type="EC" id="4.98.1.1" evidence="15"/>
<comment type="subcellular location">
    <subcellularLocation>
        <location evidence="1">Mitochondrion inner membrane</location>
        <topology evidence="1">Peripheral membrane protein</topology>
        <orientation evidence="1">Matrix side</orientation>
    </subcellularLocation>
</comment>
<evidence type="ECO:0000256" key="6">
    <source>
        <dbReference type="ARBA" id="ARBA00022946"/>
    </source>
</evidence>
<dbReference type="FunFam" id="3.40.50.1400:FF:000003">
    <property type="entry name" value="Ferrochelatase"/>
    <property type="match status" value="1"/>
</dbReference>
<keyword evidence="12" id="KW-0627">Porphyrin biosynthesis</keyword>
<evidence type="ECO:0000313" key="17">
    <source>
        <dbReference type="EMBL" id="WFD02362.1"/>
    </source>
</evidence>
<evidence type="ECO:0000256" key="12">
    <source>
        <dbReference type="ARBA" id="ARBA00023244"/>
    </source>
</evidence>
<keyword evidence="6" id="KW-0809">Transit peptide</keyword>
<comment type="similarity">
    <text evidence="3 16">Belongs to the ferrochelatase family.</text>
</comment>
<evidence type="ECO:0000256" key="14">
    <source>
        <dbReference type="ARBA" id="ARBA00032440"/>
    </source>
</evidence>
<dbReference type="InterPro" id="IPR033644">
    <property type="entry name" value="Ferrochelatase_C"/>
</dbReference>
<keyword evidence="5" id="KW-0999">Mitochondrion inner membrane</keyword>
<dbReference type="GO" id="GO:0006783">
    <property type="term" value="P:heme biosynthetic process"/>
    <property type="evidence" value="ECO:0007669"/>
    <property type="project" value="UniProtKB-KW"/>
</dbReference>
<dbReference type="HAMAP" id="MF_00323">
    <property type="entry name" value="Ferrochelatase"/>
    <property type="match status" value="1"/>
</dbReference>
<evidence type="ECO:0000256" key="1">
    <source>
        <dbReference type="ARBA" id="ARBA00004443"/>
    </source>
</evidence>
<dbReference type="GO" id="GO:0005743">
    <property type="term" value="C:mitochondrial inner membrane"/>
    <property type="evidence" value="ECO:0007669"/>
    <property type="project" value="UniProtKB-SubCell"/>
</dbReference>
<protein>
    <recommendedName>
        <fullName evidence="4">Ferrochelatase, mitochondrial</fullName>
        <ecNumber evidence="15">4.98.1.1</ecNumber>
    </recommendedName>
    <alternativeName>
        <fullName evidence="14">Heme synthase</fullName>
    </alternativeName>
    <alternativeName>
        <fullName evidence="13">Protoheme ferro-lyase</fullName>
    </alternativeName>
</protein>
<dbReference type="CDD" id="cd00419">
    <property type="entry name" value="Ferrochelatase_C"/>
    <property type="match status" value="1"/>
</dbReference>
<dbReference type="SUPFAM" id="SSF53800">
    <property type="entry name" value="Chelatase"/>
    <property type="match status" value="1"/>
</dbReference>
<keyword evidence="9" id="KW-0350">Heme biosynthesis</keyword>
<name>A0AAF0DZE2_9BASI</name>
<dbReference type="NCBIfam" id="TIGR00109">
    <property type="entry name" value="hemH"/>
    <property type="match status" value="1"/>
</dbReference>
<evidence type="ECO:0000313" key="18">
    <source>
        <dbReference type="Proteomes" id="UP001214603"/>
    </source>
</evidence>
<accession>A0AAF0DZE2</accession>
<evidence type="ECO:0000256" key="5">
    <source>
        <dbReference type="ARBA" id="ARBA00022792"/>
    </source>
</evidence>
<gene>
    <name evidence="17" type="ORF">MOBT1_001044</name>
</gene>
<reference evidence="17" key="1">
    <citation type="submission" date="2023-03" db="EMBL/GenBank/DDBJ databases">
        <title>Mating type loci evolution in Malassezia.</title>
        <authorList>
            <person name="Coelho M.A."/>
        </authorList>
    </citation>
    <scope>NUCLEOTIDE SEQUENCE</scope>
    <source>
        <strain evidence="17">CBS 7876</strain>
    </source>
</reference>
<keyword evidence="11" id="KW-0456">Lyase</keyword>
<keyword evidence="10" id="KW-0472">Membrane</keyword>
<evidence type="ECO:0000256" key="7">
    <source>
        <dbReference type="ARBA" id="ARBA00023004"/>
    </source>
</evidence>
<evidence type="ECO:0000256" key="3">
    <source>
        <dbReference type="ARBA" id="ARBA00007718"/>
    </source>
</evidence>
<dbReference type="GO" id="GO:0004325">
    <property type="term" value="F:ferrochelatase activity"/>
    <property type="evidence" value="ECO:0007669"/>
    <property type="project" value="UniProtKB-EC"/>
</dbReference>
<evidence type="ECO:0000256" key="9">
    <source>
        <dbReference type="ARBA" id="ARBA00023133"/>
    </source>
</evidence>
<dbReference type="Pfam" id="PF00762">
    <property type="entry name" value="Ferrochelatase"/>
    <property type="match status" value="1"/>
</dbReference>
<dbReference type="PANTHER" id="PTHR11108:SF1">
    <property type="entry name" value="FERROCHELATASE, MITOCHONDRIAL"/>
    <property type="match status" value="1"/>
</dbReference>
<evidence type="ECO:0000256" key="4">
    <source>
        <dbReference type="ARBA" id="ARBA00021249"/>
    </source>
</evidence>